<dbReference type="PIRSF" id="PIRSF000137">
    <property type="entry name" value="Alcohol_oxidase"/>
    <property type="match status" value="1"/>
</dbReference>
<evidence type="ECO:0000313" key="9">
    <source>
        <dbReference type="Proteomes" id="UP001195483"/>
    </source>
</evidence>
<dbReference type="GO" id="GO:0050660">
    <property type="term" value="F:flavin adenine dinucleotide binding"/>
    <property type="evidence" value="ECO:0007669"/>
    <property type="project" value="InterPro"/>
</dbReference>
<evidence type="ECO:0000256" key="2">
    <source>
        <dbReference type="ARBA" id="ARBA00010790"/>
    </source>
</evidence>
<accession>A0AAE0RPZ9</accession>
<comment type="cofactor">
    <cofactor evidence="1 5">
        <name>FAD</name>
        <dbReference type="ChEBI" id="CHEBI:57692"/>
    </cofactor>
</comment>
<gene>
    <name evidence="8" type="ORF">CHS0354_026483</name>
</gene>
<keyword evidence="9" id="KW-1185">Reference proteome</keyword>
<name>A0AAE0RPZ9_9BIVA</name>
<dbReference type="PROSITE" id="PS00624">
    <property type="entry name" value="GMC_OXRED_2"/>
    <property type="match status" value="1"/>
</dbReference>
<dbReference type="EMBL" id="JAEAOA010001578">
    <property type="protein sequence ID" value="KAK3577526.1"/>
    <property type="molecule type" value="Genomic_DNA"/>
</dbReference>
<dbReference type="InterPro" id="IPR000172">
    <property type="entry name" value="GMC_OxRdtase_N"/>
</dbReference>
<feature type="chain" id="PRO_5042018084" description="Glucose-methanol-choline oxidoreductase N-terminal domain-containing protein" evidence="6">
    <location>
        <begin position="19"/>
        <end position="598"/>
    </location>
</feature>
<reference evidence="8" key="2">
    <citation type="journal article" date="2021" name="Genome Biol. Evol.">
        <title>Developing a high-quality reference genome for a parasitic bivalve with doubly uniparental inheritance (Bivalvia: Unionida).</title>
        <authorList>
            <person name="Smith C.H."/>
        </authorList>
    </citation>
    <scope>NUCLEOTIDE SEQUENCE</scope>
    <source>
        <strain evidence="8">CHS0354</strain>
        <tissue evidence="8">Mantle</tissue>
    </source>
</reference>
<dbReference type="Pfam" id="PF00732">
    <property type="entry name" value="GMC_oxred_N"/>
    <property type="match status" value="1"/>
</dbReference>
<keyword evidence="3" id="KW-0285">Flavoprotein</keyword>
<dbReference type="InterPro" id="IPR036188">
    <property type="entry name" value="FAD/NAD-bd_sf"/>
</dbReference>
<evidence type="ECO:0000259" key="7">
    <source>
        <dbReference type="PROSITE" id="PS00624"/>
    </source>
</evidence>
<dbReference type="PANTHER" id="PTHR11552:SF147">
    <property type="entry name" value="CHOLINE DEHYDROGENASE, MITOCHONDRIAL"/>
    <property type="match status" value="1"/>
</dbReference>
<reference evidence="8" key="1">
    <citation type="journal article" date="2021" name="Genome Biol. Evol.">
        <title>A High-Quality Reference Genome for a Parasitic Bivalve with Doubly Uniparental Inheritance (Bivalvia: Unionida).</title>
        <authorList>
            <person name="Smith C.H."/>
        </authorList>
    </citation>
    <scope>NUCLEOTIDE SEQUENCE</scope>
    <source>
        <strain evidence="8">CHS0354</strain>
    </source>
</reference>
<comment type="caution">
    <text evidence="8">The sequence shown here is derived from an EMBL/GenBank/DDBJ whole genome shotgun (WGS) entry which is preliminary data.</text>
</comment>
<evidence type="ECO:0000256" key="6">
    <source>
        <dbReference type="SAM" id="SignalP"/>
    </source>
</evidence>
<evidence type="ECO:0000256" key="3">
    <source>
        <dbReference type="ARBA" id="ARBA00022630"/>
    </source>
</evidence>
<evidence type="ECO:0000256" key="4">
    <source>
        <dbReference type="ARBA" id="ARBA00022827"/>
    </source>
</evidence>
<dbReference type="PANTHER" id="PTHR11552">
    <property type="entry name" value="GLUCOSE-METHANOL-CHOLINE GMC OXIDOREDUCTASE"/>
    <property type="match status" value="1"/>
</dbReference>
<dbReference type="Proteomes" id="UP001195483">
    <property type="component" value="Unassembled WGS sequence"/>
</dbReference>
<dbReference type="AlphaFoldDB" id="A0AAE0RPZ9"/>
<dbReference type="GO" id="GO:0016614">
    <property type="term" value="F:oxidoreductase activity, acting on CH-OH group of donors"/>
    <property type="evidence" value="ECO:0007669"/>
    <property type="project" value="InterPro"/>
</dbReference>
<evidence type="ECO:0000256" key="1">
    <source>
        <dbReference type="ARBA" id="ARBA00001974"/>
    </source>
</evidence>
<dbReference type="InterPro" id="IPR007867">
    <property type="entry name" value="GMC_OxRtase_C"/>
</dbReference>
<feature type="binding site" evidence="5">
    <location>
        <position position="118"/>
    </location>
    <ligand>
        <name>FAD</name>
        <dbReference type="ChEBI" id="CHEBI:57692"/>
    </ligand>
</feature>
<dbReference type="InterPro" id="IPR012132">
    <property type="entry name" value="GMC_OxRdtase"/>
</dbReference>
<dbReference type="SUPFAM" id="SSF54373">
    <property type="entry name" value="FAD-linked reductases, C-terminal domain"/>
    <property type="match status" value="1"/>
</dbReference>
<organism evidence="8 9">
    <name type="scientific">Potamilus streckersoni</name>
    <dbReference type="NCBI Taxonomy" id="2493646"/>
    <lineage>
        <taxon>Eukaryota</taxon>
        <taxon>Metazoa</taxon>
        <taxon>Spiralia</taxon>
        <taxon>Lophotrochozoa</taxon>
        <taxon>Mollusca</taxon>
        <taxon>Bivalvia</taxon>
        <taxon>Autobranchia</taxon>
        <taxon>Heteroconchia</taxon>
        <taxon>Palaeoheterodonta</taxon>
        <taxon>Unionida</taxon>
        <taxon>Unionoidea</taxon>
        <taxon>Unionidae</taxon>
        <taxon>Ambleminae</taxon>
        <taxon>Lampsilini</taxon>
        <taxon>Potamilus</taxon>
    </lineage>
</organism>
<feature type="signal peptide" evidence="6">
    <location>
        <begin position="1"/>
        <end position="18"/>
    </location>
</feature>
<feature type="domain" description="Glucose-methanol-choline oxidoreductase N-terminal" evidence="7">
    <location>
        <begin position="289"/>
        <end position="303"/>
    </location>
</feature>
<evidence type="ECO:0000313" key="8">
    <source>
        <dbReference type="EMBL" id="KAK3577526.1"/>
    </source>
</evidence>
<reference evidence="8" key="3">
    <citation type="submission" date="2023-05" db="EMBL/GenBank/DDBJ databases">
        <authorList>
            <person name="Smith C.H."/>
        </authorList>
    </citation>
    <scope>NUCLEOTIDE SEQUENCE</scope>
    <source>
        <strain evidence="8">CHS0354</strain>
        <tissue evidence="8">Mantle</tissue>
    </source>
</reference>
<dbReference type="SUPFAM" id="SSF51905">
    <property type="entry name" value="FAD/NAD(P)-binding domain"/>
    <property type="match status" value="1"/>
</dbReference>
<protein>
    <recommendedName>
        <fullName evidence="7">Glucose-methanol-choline oxidoreductase N-terminal domain-containing protein</fullName>
    </recommendedName>
</protein>
<comment type="similarity">
    <text evidence="2">Belongs to the GMC oxidoreductase family.</text>
</comment>
<evidence type="ECO:0000256" key="5">
    <source>
        <dbReference type="PIRSR" id="PIRSR000137-2"/>
    </source>
</evidence>
<dbReference type="Gene3D" id="3.50.50.60">
    <property type="entry name" value="FAD/NAD(P)-binding domain"/>
    <property type="match status" value="1"/>
</dbReference>
<feature type="binding site" evidence="5">
    <location>
        <position position="122"/>
    </location>
    <ligand>
        <name>FAD</name>
        <dbReference type="ChEBI" id="CHEBI:57692"/>
    </ligand>
</feature>
<proteinExistence type="inferred from homology"/>
<keyword evidence="6" id="KW-0732">Signal</keyword>
<dbReference type="Gene3D" id="3.30.560.10">
    <property type="entry name" value="Glucose Oxidase, domain 3"/>
    <property type="match status" value="1"/>
</dbReference>
<sequence>MASNIQALLIATVATVMWFIYNPSPKQDVDLRGTFDYVIIGAGSAGCVLAARLSEDENVTVLLIEAGGDETENPDFHIPVKTFGQIKTDVDWEYYTVSQNDSSLGLRDRKSFWPRGRVLGGTSILHAMQHTRGHKKDFDEWEASGAEGWSYQDVMPYFLKSEDIQVGNLKNSKYHSTGGPLAVSDGRISAMADYYIMAGKELGLPLTDYNGETQLGISPAQINTRKGKRGSTSQEFLRPAMNRKNLHVSTHTVAVKLVFENKKAVGVEVIRNGRKHSVKAGKEIILSSGAIGSPQLLMLSGIGPKSHLEELKIPVIADLPVGKNLQDHIGIILKTRINISASMTLDKVDTIWTKLQYYLFGTGYFSSTGLEVTSFVATGEEEKKMNYPDIQFNFFSGYMNKYSAGLLNINEKTAQEYIPNGPYEEGMNIVGYVLRPKSRGTLTLMSRDPFDYPLIDPKYLTHNDDIKTLIRGIRVIQDFLNTKTLRSIGASQKDLKLAFCSQYDFGTDSYWECVIRHLAVTVYHPSCTCKMGSQRDPQTVVDPRLRVKGIQGLRVVDASIMPKLVSGNTNAPTIMIAEKAADMILEKDTVKHFKGQTW</sequence>
<dbReference type="Pfam" id="PF05199">
    <property type="entry name" value="GMC_oxred_C"/>
    <property type="match status" value="1"/>
</dbReference>
<keyword evidence="4 5" id="KW-0274">FAD</keyword>